<dbReference type="OrthoDB" id="9960921at2"/>
<keyword evidence="1" id="KW-0472">Membrane</keyword>
<gene>
    <name evidence="2" type="ORF">Kpho01_04460</name>
</gene>
<feature type="transmembrane region" description="Helical" evidence="1">
    <location>
        <begin position="146"/>
        <end position="167"/>
    </location>
</feature>
<dbReference type="Proteomes" id="UP001165143">
    <property type="component" value="Unassembled WGS sequence"/>
</dbReference>
<reference evidence="2" key="1">
    <citation type="submission" date="2023-02" db="EMBL/GenBank/DDBJ databases">
        <title>Kitasatospora phosalacinea NBRC 14362.</title>
        <authorList>
            <person name="Ichikawa N."/>
            <person name="Sato H."/>
            <person name="Tonouchi N."/>
        </authorList>
    </citation>
    <scope>NUCLEOTIDE SEQUENCE</scope>
    <source>
        <strain evidence="2">NBRC 14362</strain>
    </source>
</reference>
<keyword evidence="1" id="KW-1133">Transmembrane helix</keyword>
<dbReference type="AlphaFoldDB" id="A0A9W6PC71"/>
<evidence type="ECO:0000313" key="3">
    <source>
        <dbReference type="Proteomes" id="UP001165143"/>
    </source>
</evidence>
<feature type="transmembrane region" description="Helical" evidence="1">
    <location>
        <begin position="42"/>
        <end position="62"/>
    </location>
</feature>
<comment type="caution">
    <text evidence="2">The sequence shown here is derived from an EMBL/GenBank/DDBJ whole genome shotgun (WGS) entry which is preliminary data.</text>
</comment>
<dbReference type="EMBL" id="BSRX01000002">
    <property type="protein sequence ID" value="GLW52435.1"/>
    <property type="molecule type" value="Genomic_DNA"/>
</dbReference>
<sequence>MDETDLAGARDGFRAGAAGVAIGTGIALAAWALSALIGDGAFPAYLLGPLLMPAVSFVAPLWRERPGHRRPATLVALALCLPVMVAATALGDVLEQGPDDGPTGWTGLSYLAMLLASSTVFGTLAGPPGAEPGRSWLRFTGRGRRYHLAVYGGLAAAFVLAVGLVAATG</sequence>
<feature type="transmembrane region" description="Helical" evidence="1">
    <location>
        <begin position="105"/>
        <end position="125"/>
    </location>
</feature>
<proteinExistence type="predicted"/>
<evidence type="ECO:0000313" key="2">
    <source>
        <dbReference type="EMBL" id="GLW52435.1"/>
    </source>
</evidence>
<evidence type="ECO:0000256" key="1">
    <source>
        <dbReference type="SAM" id="Phobius"/>
    </source>
</evidence>
<name>A0A9W6PC71_9ACTN</name>
<accession>A0A9W6PC71</accession>
<keyword evidence="1" id="KW-0812">Transmembrane</keyword>
<protein>
    <submittedName>
        <fullName evidence="2">Uncharacterized protein</fullName>
    </submittedName>
</protein>
<feature type="transmembrane region" description="Helical" evidence="1">
    <location>
        <begin position="74"/>
        <end position="93"/>
    </location>
</feature>
<dbReference type="RefSeq" id="WP_033250742.1">
    <property type="nucleotide sequence ID" value="NZ_BSRX01000002.1"/>
</dbReference>
<feature type="transmembrane region" description="Helical" evidence="1">
    <location>
        <begin position="12"/>
        <end position="36"/>
    </location>
</feature>
<organism evidence="2 3">
    <name type="scientific">Kitasatospora phosalacinea</name>
    <dbReference type="NCBI Taxonomy" id="2065"/>
    <lineage>
        <taxon>Bacteria</taxon>
        <taxon>Bacillati</taxon>
        <taxon>Actinomycetota</taxon>
        <taxon>Actinomycetes</taxon>
        <taxon>Kitasatosporales</taxon>
        <taxon>Streptomycetaceae</taxon>
        <taxon>Kitasatospora</taxon>
    </lineage>
</organism>